<accession>A0A7K9HZ16</accession>
<comment type="similarity">
    <text evidence="3">Belongs to the eIF-2B alpha/beta/delta subunits family.</text>
</comment>
<evidence type="ECO:0000256" key="8">
    <source>
        <dbReference type="ARBA" id="ARBA00023242"/>
    </source>
</evidence>
<dbReference type="NCBIfam" id="TIGR00524">
    <property type="entry name" value="eIF-2B_rel"/>
    <property type="match status" value="1"/>
</dbReference>
<dbReference type="HAMAP" id="MF_01678">
    <property type="entry name" value="Salvage_MtnA"/>
    <property type="match status" value="1"/>
</dbReference>
<dbReference type="GO" id="GO:0046523">
    <property type="term" value="F:S-methyl-5-thioribose-1-phosphate isomerase activity"/>
    <property type="evidence" value="ECO:0007669"/>
    <property type="project" value="TreeGrafter"/>
</dbReference>
<dbReference type="NCBIfam" id="TIGR00512">
    <property type="entry name" value="salvage_mtnA"/>
    <property type="match status" value="1"/>
</dbReference>
<evidence type="ECO:0000256" key="4">
    <source>
        <dbReference type="ARBA" id="ARBA00022490"/>
    </source>
</evidence>
<evidence type="ECO:0000256" key="6">
    <source>
        <dbReference type="ARBA" id="ARBA00023167"/>
    </source>
</evidence>
<dbReference type="InterPro" id="IPR011559">
    <property type="entry name" value="Initiation_fac_2B_a/b/d"/>
</dbReference>
<dbReference type="SUPFAM" id="SSF100950">
    <property type="entry name" value="NagB/RpiA/CoA transferase-like"/>
    <property type="match status" value="1"/>
</dbReference>
<dbReference type="NCBIfam" id="NF004326">
    <property type="entry name" value="PRK05720.1"/>
    <property type="match status" value="1"/>
</dbReference>
<sequence length="366" mass="39204">MALESIRYRRGSLHILNQLLLPSELRYEPVSSVQRAWQAIRDMEVRGAPAIALVGCLSLALELTAGQGPQDDSVALEAFVAERLSFLGTARPTAVNLSRESHRLQAFIRQQLQKPGLSPQELRESIIEHIELLLARDVQSNQELGAHGAEHLLQALPHGALTLLTHCNTGSLATAGYGTALGVVRALHARAKLHKVLCTETRPFHQGGRLTALELLHDGIPAALIPDSAAAAAIRSQGIQAVVVGADRVAANGDTANKIGTYQLAVAAWHHRVPFYVAAPSSSCDLSLPSGDLIPLEQRPARELTHCQGLALAPEGIEVWNPAFDVTPHELITGGIITEWGVFTPEQLRQALLDKASVAATTPMGP</sequence>
<evidence type="ECO:0000313" key="9">
    <source>
        <dbReference type="EMBL" id="NXH19091.1"/>
    </source>
</evidence>
<dbReference type="InterPro" id="IPR000649">
    <property type="entry name" value="IF-2B-related"/>
</dbReference>
<keyword evidence="6" id="KW-0486">Methionine biosynthesis</keyword>
<dbReference type="EMBL" id="VWZO01016220">
    <property type="protein sequence ID" value="NXH19091.1"/>
    <property type="molecule type" value="Genomic_DNA"/>
</dbReference>
<dbReference type="FunFam" id="3.40.50.10470:FF:000003">
    <property type="entry name" value="Methylthioribose-1-phosphate isomerase"/>
    <property type="match status" value="1"/>
</dbReference>
<dbReference type="InterPro" id="IPR037171">
    <property type="entry name" value="NagB/RpiA_transferase-like"/>
</dbReference>
<evidence type="ECO:0000256" key="3">
    <source>
        <dbReference type="ARBA" id="ARBA00007251"/>
    </source>
</evidence>
<dbReference type="GO" id="GO:0005634">
    <property type="term" value="C:nucleus"/>
    <property type="evidence" value="ECO:0007669"/>
    <property type="project" value="UniProtKB-SubCell"/>
</dbReference>
<dbReference type="Gene3D" id="1.20.120.420">
    <property type="entry name" value="translation initiation factor eif-2b, domain 1"/>
    <property type="match status" value="1"/>
</dbReference>
<name>A0A7K9HZ16_9PICI</name>
<keyword evidence="4" id="KW-0963">Cytoplasm</keyword>
<dbReference type="PANTHER" id="PTHR43475:SF1">
    <property type="entry name" value="METHYLTHIORIBOSE-1-PHOSPHATE ISOMERASE"/>
    <property type="match status" value="1"/>
</dbReference>
<dbReference type="FunFam" id="1.20.120.420:FF:000003">
    <property type="entry name" value="Methylthioribose-1-phosphate isomerase"/>
    <property type="match status" value="1"/>
</dbReference>
<feature type="non-terminal residue" evidence="9">
    <location>
        <position position="366"/>
    </location>
</feature>
<dbReference type="InterPro" id="IPR042529">
    <property type="entry name" value="IF_2B-like_C"/>
</dbReference>
<dbReference type="PANTHER" id="PTHR43475">
    <property type="entry name" value="METHYLTHIORIBOSE-1-PHOSPHATE ISOMERASE"/>
    <property type="match status" value="1"/>
</dbReference>
<comment type="caution">
    <text evidence="9">The sequence shown here is derived from an EMBL/GenBank/DDBJ whole genome shotgun (WGS) entry which is preliminary data.</text>
</comment>
<dbReference type="Pfam" id="PF01008">
    <property type="entry name" value="IF-2B"/>
    <property type="match status" value="1"/>
</dbReference>
<dbReference type="OrthoDB" id="2461at2759"/>
<reference evidence="9 10" key="1">
    <citation type="submission" date="2019-09" db="EMBL/GenBank/DDBJ databases">
        <title>Bird 10,000 Genomes (B10K) Project - Family phase.</title>
        <authorList>
            <person name="Zhang G."/>
        </authorList>
    </citation>
    <scope>NUCLEOTIDE SEQUENCE [LARGE SCALE GENOMIC DNA]</scope>
    <source>
        <strain evidence="9">B10K-DU-001-16</strain>
        <tissue evidence="9">Muscle</tissue>
    </source>
</reference>
<keyword evidence="10" id="KW-1185">Reference proteome</keyword>
<organism evidence="9 10">
    <name type="scientific">Bucco capensis</name>
    <name type="common">collared puffbird</name>
    <dbReference type="NCBI Taxonomy" id="135168"/>
    <lineage>
        <taxon>Eukaryota</taxon>
        <taxon>Metazoa</taxon>
        <taxon>Chordata</taxon>
        <taxon>Craniata</taxon>
        <taxon>Vertebrata</taxon>
        <taxon>Euteleostomi</taxon>
        <taxon>Archelosauria</taxon>
        <taxon>Archosauria</taxon>
        <taxon>Dinosauria</taxon>
        <taxon>Saurischia</taxon>
        <taxon>Theropoda</taxon>
        <taxon>Coelurosauria</taxon>
        <taxon>Aves</taxon>
        <taxon>Neognathae</taxon>
        <taxon>Neoaves</taxon>
        <taxon>Telluraves</taxon>
        <taxon>Coraciimorphae</taxon>
        <taxon>Piciformes</taxon>
        <taxon>Bucconidae</taxon>
        <taxon>Bucco</taxon>
    </lineage>
</organism>
<dbReference type="AlphaFoldDB" id="A0A7K9HZ16"/>
<evidence type="ECO:0000256" key="1">
    <source>
        <dbReference type="ARBA" id="ARBA00004123"/>
    </source>
</evidence>
<evidence type="ECO:0000256" key="2">
    <source>
        <dbReference type="ARBA" id="ARBA00004496"/>
    </source>
</evidence>
<keyword evidence="7 9" id="KW-0413">Isomerase</keyword>
<dbReference type="GO" id="GO:0005737">
    <property type="term" value="C:cytoplasm"/>
    <property type="evidence" value="ECO:0007669"/>
    <property type="project" value="UniProtKB-SubCell"/>
</dbReference>
<gene>
    <name evidence="9" type="primary">Mri1</name>
    <name evidence="9" type="ORF">BUCCAP_R15113</name>
</gene>
<dbReference type="GO" id="GO:0019509">
    <property type="term" value="P:L-methionine salvage from methylthioadenosine"/>
    <property type="evidence" value="ECO:0007669"/>
    <property type="project" value="TreeGrafter"/>
</dbReference>
<dbReference type="InterPro" id="IPR027363">
    <property type="entry name" value="M1Pi_N"/>
</dbReference>
<keyword evidence="8" id="KW-0539">Nucleus</keyword>
<keyword evidence="5" id="KW-0028">Amino-acid biosynthesis</keyword>
<evidence type="ECO:0000256" key="5">
    <source>
        <dbReference type="ARBA" id="ARBA00022605"/>
    </source>
</evidence>
<dbReference type="InterPro" id="IPR005251">
    <property type="entry name" value="IF-M1Pi"/>
</dbReference>
<protein>
    <submittedName>
        <fullName evidence="9">MTNA isomerase</fullName>
    </submittedName>
</protein>
<feature type="non-terminal residue" evidence="9">
    <location>
        <position position="1"/>
    </location>
</feature>
<evidence type="ECO:0000313" key="10">
    <source>
        <dbReference type="Proteomes" id="UP000534107"/>
    </source>
</evidence>
<comment type="subcellular location">
    <subcellularLocation>
        <location evidence="2">Cytoplasm</location>
    </subcellularLocation>
    <subcellularLocation>
        <location evidence="1">Nucleus</location>
    </subcellularLocation>
</comment>
<dbReference type="Gene3D" id="3.40.50.10470">
    <property type="entry name" value="Translation initiation factor eif-2b, domain 2"/>
    <property type="match status" value="1"/>
</dbReference>
<dbReference type="Proteomes" id="UP000534107">
    <property type="component" value="Unassembled WGS sequence"/>
</dbReference>
<evidence type="ECO:0000256" key="7">
    <source>
        <dbReference type="ARBA" id="ARBA00023235"/>
    </source>
</evidence>
<proteinExistence type="inferred from homology"/>